<keyword evidence="6 10" id="KW-0479">Metal-binding</keyword>
<evidence type="ECO:0000313" key="14">
    <source>
        <dbReference type="Proteomes" id="UP000190961"/>
    </source>
</evidence>
<dbReference type="SMART" id="SM01057">
    <property type="entry name" value="Carb_anhydrase"/>
    <property type="match status" value="1"/>
</dbReference>
<keyword evidence="14" id="KW-1185">Reference proteome</keyword>
<dbReference type="InterPro" id="IPR023561">
    <property type="entry name" value="Carbonic_anhydrase_a-class"/>
</dbReference>
<evidence type="ECO:0000256" key="4">
    <source>
        <dbReference type="ARBA" id="ARBA00012925"/>
    </source>
</evidence>
<dbReference type="Gene3D" id="3.10.200.10">
    <property type="entry name" value="Alpha carbonic anhydrase"/>
    <property type="match status" value="1"/>
</dbReference>
<dbReference type="SUPFAM" id="SSF51069">
    <property type="entry name" value="Carbonic anhydrase"/>
    <property type="match status" value="1"/>
</dbReference>
<organism evidence="13 14">
    <name type="scientific">Ohtaekwangia koreensis</name>
    <dbReference type="NCBI Taxonomy" id="688867"/>
    <lineage>
        <taxon>Bacteria</taxon>
        <taxon>Pseudomonadati</taxon>
        <taxon>Bacteroidota</taxon>
        <taxon>Cytophagia</taxon>
        <taxon>Cytophagales</taxon>
        <taxon>Fulvivirgaceae</taxon>
        <taxon>Ohtaekwangia</taxon>
    </lineage>
</organism>
<dbReference type="STRING" id="688867.SAMN05660236_5803"/>
<evidence type="ECO:0000259" key="12">
    <source>
        <dbReference type="PROSITE" id="PS51144"/>
    </source>
</evidence>
<comment type="catalytic activity">
    <reaction evidence="9 10">
        <text>hydrogencarbonate + H(+) = CO2 + H2O</text>
        <dbReference type="Rhea" id="RHEA:10748"/>
        <dbReference type="ChEBI" id="CHEBI:15377"/>
        <dbReference type="ChEBI" id="CHEBI:15378"/>
        <dbReference type="ChEBI" id="CHEBI:16526"/>
        <dbReference type="ChEBI" id="CHEBI:17544"/>
        <dbReference type="EC" id="4.2.1.1"/>
    </reaction>
</comment>
<dbReference type="EC" id="4.2.1.1" evidence="4 10"/>
<dbReference type="InterPro" id="IPR036398">
    <property type="entry name" value="CA_dom_sf"/>
</dbReference>
<reference evidence="13 14" key="1">
    <citation type="submission" date="2017-02" db="EMBL/GenBank/DDBJ databases">
        <authorList>
            <person name="Peterson S.W."/>
        </authorList>
    </citation>
    <scope>NUCLEOTIDE SEQUENCE [LARGE SCALE GENOMIC DNA]</scope>
    <source>
        <strain evidence="13 14">DSM 25262</strain>
    </source>
</reference>
<evidence type="ECO:0000256" key="6">
    <source>
        <dbReference type="ARBA" id="ARBA00022723"/>
    </source>
</evidence>
<evidence type="ECO:0000256" key="10">
    <source>
        <dbReference type="RuleBase" id="RU367011"/>
    </source>
</evidence>
<evidence type="ECO:0000256" key="8">
    <source>
        <dbReference type="ARBA" id="ARBA00023239"/>
    </source>
</evidence>
<protein>
    <recommendedName>
        <fullName evidence="5 10">Carbonic anhydrase</fullName>
        <ecNumber evidence="4 10">4.2.1.1</ecNumber>
    </recommendedName>
</protein>
<dbReference type="InterPro" id="IPR001148">
    <property type="entry name" value="CA_dom"/>
</dbReference>
<evidence type="ECO:0000313" key="13">
    <source>
        <dbReference type="EMBL" id="SKC89245.1"/>
    </source>
</evidence>
<comment type="similarity">
    <text evidence="3 10">Belongs to the alpha-carbonic anhydrase family.</text>
</comment>
<evidence type="ECO:0000256" key="7">
    <source>
        <dbReference type="ARBA" id="ARBA00022833"/>
    </source>
</evidence>
<accession>A0A1T5MM01</accession>
<dbReference type="Proteomes" id="UP000190961">
    <property type="component" value="Unassembled WGS sequence"/>
</dbReference>
<dbReference type="InterPro" id="IPR018338">
    <property type="entry name" value="Carbonic_anhydrase_a-class_CS"/>
</dbReference>
<proteinExistence type="inferred from homology"/>
<dbReference type="PROSITE" id="PS00162">
    <property type="entry name" value="ALPHA_CA_1"/>
    <property type="match status" value="1"/>
</dbReference>
<dbReference type="OrthoDB" id="5327615at2"/>
<dbReference type="PANTHER" id="PTHR18952">
    <property type="entry name" value="CARBONIC ANHYDRASE"/>
    <property type="match status" value="1"/>
</dbReference>
<dbReference type="Pfam" id="PF00194">
    <property type="entry name" value="Carb_anhydrase"/>
    <property type="match status" value="1"/>
</dbReference>
<name>A0A1T5MM01_9BACT</name>
<dbReference type="PANTHER" id="PTHR18952:SF265">
    <property type="entry name" value="CARBONIC ANHYDRASE"/>
    <property type="match status" value="1"/>
</dbReference>
<dbReference type="PROSITE" id="PS51144">
    <property type="entry name" value="ALPHA_CA_2"/>
    <property type="match status" value="1"/>
</dbReference>
<dbReference type="InterPro" id="IPR041891">
    <property type="entry name" value="Alpha_CA_prokaryot-like"/>
</dbReference>
<keyword evidence="8 10" id="KW-0456">Lyase</keyword>
<dbReference type="GO" id="GO:0008270">
    <property type="term" value="F:zinc ion binding"/>
    <property type="evidence" value="ECO:0007669"/>
    <property type="project" value="UniProtKB-UniRule"/>
</dbReference>
<comment type="function">
    <text evidence="2 10">Reversible hydration of carbon dioxide.</text>
</comment>
<comment type="cofactor">
    <cofactor evidence="1 10">
        <name>Zn(2+)</name>
        <dbReference type="ChEBI" id="CHEBI:29105"/>
    </cofactor>
</comment>
<dbReference type="AlphaFoldDB" id="A0A1T5MM01"/>
<evidence type="ECO:0000256" key="9">
    <source>
        <dbReference type="ARBA" id="ARBA00048348"/>
    </source>
</evidence>
<sequence>MNKNFLFSIVYFIAFVIVIGCDDDDEKKSAAAEWNYEGADTWGSIGYTDCSGKVQSPIDIETENTVKASLSELQTAYINSAWGIVDNGHTIQVNLKQSNKLTINGTEFNVAQFHFHRESEHKVNGESYDMEMHIVHQDPVTSNLVVIGIFLKEGDVNPFLEKIWSLMPTAENKESISTDSINIIDAFPSDKKYYTYTGSLTTPPCSQGIDWIIIKEPMEISSEQIKKFSDIHPDNSRPTQPLNNREVIEGI</sequence>
<dbReference type="EMBL" id="FUZU01000005">
    <property type="protein sequence ID" value="SKC89245.1"/>
    <property type="molecule type" value="Genomic_DNA"/>
</dbReference>
<evidence type="ECO:0000256" key="3">
    <source>
        <dbReference type="ARBA" id="ARBA00010718"/>
    </source>
</evidence>
<gene>
    <name evidence="13" type="ORF">SAMN05660236_5803</name>
</gene>
<evidence type="ECO:0000256" key="2">
    <source>
        <dbReference type="ARBA" id="ARBA00002904"/>
    </source>
</evidence>
<dbReference type="GO" id="GO:0004089">
    <property type="term" value="F:carbonate dehydratase activity"/>
    <property type="evidence" value="ECO:0007669"/>
    <property type="project" value="UniProtKB-UniRule"/>
</dbReference>
<dbReference type="PROSITE" id="PS51257">
    <property type="entry name" value="PROKAR_LIPOPROTEIN"/>
    <property type="match status" value="1"/>
</dbReference>
<evidence type="ECO:0000256" key="5">
    <source>
        <dbReference type="ARBA" id="ARBA00014628"/>
    </source>
</evidence>
<dbReference type="RefSeq" id="WP_079690301.1">
    <property type="nucleotide sequence ID" value="NZ_FUZU01000005.1"/>
</dbReference>
<feature type="domain" description="Alpha-carbonic anhydrase" evidence="12">
    <location>
        <begin position="32"/>
        <end position="251"/>
    </location>
</feature>
<feature type="region of interest" description="Disordered" evidence="11">
    <location>
        <begin position="229"/>
        <end position="251"/>
    </location>
</feature>
<dbReference type="CDD" id="cd03124">
    <property type="entry name" value="alpha_CA_prokaryotic_like"/>
    <property type="match status" value="1"/>
</dbReference>
<evidence type="ECO:0000256" key="1">
    <source>
        <dbReference type="ARBA" id="ARBA00001947"/>
    </source>
</evidence>
<evidence type="ECO:0000256" key="11">
    <source>
        <dbReference type="SAM" id="MobiDB-lite"/>
    </source>
</evidence>
<keyword evidence="7 10" id="KW-0862">Zinc</keyword>